<evidence type="ECO:0000313" key="8">
    <source>
        <dbReference type="Proteomes" id="UP000270296"/>
    </source>
</evidence>
<dbReference type="SUPFAM" id="SSF52540">
    <property type="entry name" value="P-loop containing nucleoside triphosphate hydrolases"/>
    <property type="match status" value="1"/>
</dbReference>
<name>A0A183IVI3_9BILA</name>
<dbReference type="GO" id="GO:0003743">
    <property type="term" value="F:translation initiation factor activity"/>
    <property type="evidence" value="ECO:0007669"/>
    <property type="project" value="UniProtKB-KW"/>
</dbReference>
<dbReference type="GO" id="GO:0005525">
    <property type="term" value="F:GTP binding"/>
    <property type="evidence" value="ECO:0007669"/>
    <property type="project" value="UniProtKB-KW"/>
</dbReference>
<dbReference type="InterPro" id="IPR000795">
    <property type="entry name" value="T_Tr_GTP-bd_dom"/>
</dbReference>
<evidence type="ECO:0000256" key="5">
    <source>
        <dbReference type="ARBA" id="ARBA00023134"/>
    </source>
</evidence>
<dbReference type="GO" id="GO:0003924">
    <property type="term" value="F:GTPase activity"/>
    <property type="evidence" value="ECO:0007669"/>
    <property type="project" value="InterPro"/>
</dbReference>
<evidence type="ECO:0000256" key="3">
    <source>
        <dbReference type="ARBA" id="ARBA00022741"/>
    </source>
</evidence>
<evidence type="ECO:0000256" key="1">
    <source>
        <dbReference type="ARBA" id="ARBA00007733"/>
    </source>
</evidence>
<keyword evidence="3" id="KW-0547">Nucleotide-binding</keyword>
<reference evidence="7 8" key="2">
    <citation type="submission" date="2018-11" db="EMBL/GenBank/DDBJ databases">
        <authorList>
            <consortium name="Pathogen Informatics"/>
        </authorList>
    </citation>
    <scope>NUCLEOTIDE SEQUENCE [LARGE SCALE GENOMIC DNA]</scope>
</reference>
<keyword evidence="8" id="KW-1185">Reference proteome</keyword>
<evidence type="ECO:0000256" key="4">
    <source>
        <dbReference type="ARBA" id="ARBA00022917"/>
    </source>
</evidence>
<dbReference type="WBParaSite" id="SBAD_0000792001-mRNA-1">
    <property type="protein sequence ID" value="SBAD_0000792001-mRNA-1"/>
    <property type="gene ID" value="SBAD_0000792001"/>
</dbReference>
<dbReference type="Gene3D" id="3.40.50.300">
    <property type="entry name" value="P-loop containing nucleotide triphosphate hydrolases"/>
    <property type="match status" value="1"/>
</dbReference>
<keyword evidence="4" id="KW-0648">Protein biosynthesis</keyword>
<reference evidence="9" key="1">
    <citation type="submission" date="2016-06" db="UniProtKB">
        <authorList>
            <consortium name="WormBaseParasite"/>
        </authorList>
    </citation>
    <scope>IDENTIFICATION</scope>
</reference>
<keyword evidence="2" id="KW-0396">Initiation factor</keyword>
<evidence type="ECO:0000256" key="2">
    <source>
        <dbReference type="ARBA" id="ARBA00022540"/>
    </source>
</evidence>
<dbReference type="OrthoDB" id="361630at2759"/>
<dbReference type="Pfam" id="PF00009">
    <property type="entry name" value="GTP_EFTU"/>
    <property type="match status" value="1"/>
</dbReference>
<gene>
    <name evidence="7" type="ORF">SBAD_LOCUS7630</name>
</gene>
<evidence type="ECO:0000313" key="9">
    <source>
        <dbReference type="WBParaSite" id="SBAD_0000792001-mRNA-1"/>
    </source>
</evidence>
<dbReference type="FunFam" id="3.40.50.300:FF:000019">
    <property type="entry name" value="Translation initiation factor IF-2"/>
    <property type="match status" value="1"/>
</dbReference>
<dbReference type="InterPro" id="IPR015760">
    <property type="entry name" value="TIF_IF2"/>
</dbReference>
<dbReference type="EMBL" id="UZAM01010790">
    <property type="protein sequence ID" value="VDP13763.1"/>
    <property type="molecule type" value="Genomic_DNA"/>
</dbReference>
<dbReference type="GO" id="GO:0005737">
    <property type="term" value="C:cytoplasm"/>
    <property type="evidence" value="ECO:0007669"/>
    <property type="project" value="TreeGrafter"/>
</dbReference>
<dbReference type="PANTHER" id="PTHR43381">
    <property type="entry name" value="TRANSLATION INITIATION FACTOR IF-2-RELATED"/>
    <property type="match status" value="1"/>
</dbReference>
<dbReference type="InterPro" id="IPR027417">
    <property type="entry name" value="P-loop_NTPase"/>
</dbReference>
<dbReference type="PRINTS" id="PR00315">
    <property type="entry name" value="ELONGATNFCT"/>
</dbReference>
<keyword evidence="5" id="KW-0342">GTP-binding</keyword>
<accession>A0A183IVI3</accession>
<dbReference type="AlphaFoldDB" id="A0A183IVI3"/>
<dbReference type="InterPro" id="IPR005225">
    <property type="entry name" value="Small_GTP-bd"/>
</dbReference>
<dbReference type="PROSITE" id="PS51722">
    <property type="entry name" value="G_TR_2"/>
    <property type="match status" value="1"/>
</dbReference>
<dbReference type="Proteomes" id="UP000270296">
    <property type="component" value="Unassembled WGS sequence"/>
</dbReference>
<feature type="domain" description="Tr-type G" evidence="6">
    <location>
        <begin position="128"/>
        <end position="317"/>
    </location>
</feature>
<proteinExistence type="inferred from homology"/>
<sequence length="338" mass="37428">MCREITTTGNLWKGFKIKPKDPRHFNPKSQKKQINVWIGMSIADLASSMDRTIDHVFDCLLHTEYADLYESPDETIEDMKLIVRIAQLSGMRCNVVARPSKVSMADMLNNRDRDAYPRPPIDKALMKPRSPVVTIMGHVDHGKTTLLDSLRHSRIVDQEFGAITQHIGAFVVFSKLCVDHTCVLLKFCLVKLPNSNSVITFLDTPGHAAFKKMRARGAKTTDIVVLVVAADDGVMDQTIESIRFAKQADVPFVVAINKCDKANLQIEQTKRQLLEHNVILEEFGGDVQAVHISALKQTNLNALNDAILAQAAVMDLKADFSGLAEGVIIESKSVPGKG</sequence>
<evidence type="ECO:0000313" key="7">
    <source>
        <dbReference type="EMBL" id="VDP13763.1"/>
    </source>
</evidence>
<organism evidence="9">
    <name type="scientific">Soboliphyme baturini</name>
    <dbReference type="NCBI Taxonomy" id="241478"/>
    <lineage>
        <taxon>Eukaryota</taxon>
        <taxon>Metazoa</taxon>
        <taxon>Ecdysozoa</taxon>
        <taxon>Nematoda</taxon>
        <taxon>Enoplea</taxon>
        <taxon>Dorylaimia</taxon>
        <taxon>Dioctophymatida</taxon>
        <taxon>Dioctophymatoidea</taxon>
        <taxon>Soboliphymatidae</taxon>
        <taxon>Soboliphyme</taxon>
    </lineage>
</organism>
<dbReference type="PANTHER" id="PTHR43381:SF20">
    <property type="entry name" value="TRANSLATION INITIATION FACTOR IF-2, MITOCHONDRIAL"/>
    <property type="match status" value="1"/>
</dbReference>
<protein>
    <submittedName>
        <fullName evidence="9">Tr-type G domain-containing protein</fullName>
    </submittedName>
</protein>
<dbReference type="CDD" id="cd01887">
    <property type="entry name" value="IF2_eIF5B"/>
    <property type="match status" value="1"/>
</dbReference>
<evidence type="ECO:0000259" key="6">
    <source>
        <dbReference type="PROSITE" id="PS51722"/>
    </source>
</evidence>
<dbReference type="NCBIfam" id="TIGR00231">
    <property type="entry name" value="small_GTP"/>
    <property type="match status" value="1"/>
</dbReference>
<comment type="similarity">
    <text evidence="1">Belongs to the TRAFAC class translation factor GTPase superfamily. Classic translation factor GTPase family. IF-2 subfamily.</text>
</comment>